<feature type="region of interest" description="Disordered" evidence="1">
    <location>
        <begin position="108"/>
        <end position="260"/>
    </location>
</feature>
<gene>
    <name evidence="2" type="ORF">B0T17DRAFT_649896</name>
</gene>
<accession>A0AA40CDF7</accession>
<evidence type="ECO:0000313" key="2">
    <source>
        <dbReference type="EMBL" id="KAK0634761.1"/>
    </source>
</evidence>
<protein>
    <submittedName>
        <fullName evidence="2">Uncharacterized protein</fullName>
    </submittedName>
</protein>
<dbReference type="AlphaFoldDB" id="A0AA40CDF7"/>
<dbReference type="Proteomes" id="UP001174934">
    <property type="component" value="Unassembled WGS sequence"/>
</dbReference>
<evidence type="ECO:0000256" key="1">
    <source>
        <dbReference type="SAM" id="MobiDB-lite"/>
    </source>
</evidence>
<proteinExistence type="predicted"/>
<evidence type="ECO:0000313" key="3">
    <source>
        <dbReference type="Proteomes" id="UP001174934"/>
    </source>
</evidence>
<keyword evidence="3" id="KW-1185">Reference proteome</keyword>
<reference evidence="2" key="1">
    <citation type="submission" date="2023-06" db="EMBL/GenBank/DDBJ databases">
        <title>Genome-scale phylogeny and comparative genomics of the fungal order Sordariales.</title>
        <authorList>
            <consortium name="Lawrence Berkeley National Laboratory"/>
            <person name="Hensen N."/>
            <person name="Bonometti L."/>
            <person name="Westerberg I."/>
            <person name="Brannstrom I.O."/>
            <person name="Guillou S."/>
            <person name="Cros-Aarteil S."/>
            <person name="Calhoun S."/>
            <person name="Haridas S."/>
            <person name="Kuo A."/>
            <person name="Mondo S."/>
            <person name="Pangilinan J."/>
            <person name="Riley R."/>
            <person name="LaButti K."/>
            <person name="Andreopoulos B."/>
            <person name="Lipzen A."/>
            <person name="Chen C."/>
            <person name="Yanf M."/>
            <person name="Daum C."/>
            <person name="Ng V."/>
            <person name="Clum A."/>
            <person name="Steindorff A."/>
            <person name="Ohm R."/>
            <person name="Martin F."/>
            <person name="Silar P."/>
            <person name="Natvig D."/>
            <person name="Lalanne C."/>
            <person name="Gautier V."/>
            <person name="Ament-velasquez S.L."/>
            <person name="Kruys A."/>
            <person name="Hutchinson M.I."/>
            <person name="Powell A.J."/>
            <person name="Barry K."/>
            <person name="Miller A.N."/>
            <person name="Grigoriev I.V."/>
            <person name="Debuchy R."/>
            <person name="Gladieux P."/>
            <person name="Thoren M.H."/>
            <person name="Johannesson H."/>
        </authorList>
    </citation>
    <scope>NUCLEOTIDE SEQUENCE</scope>
    <source>
        <strain evidence="2">SMH3391-2</strain>
    </source>
</reference>
<organism evidence="2 3">
    <name type="scientific">Bombardia bombarda</name>
    <dbReference type="NCBI Taxonomy" id="252184"/>
    <lineage>
        <taxon>Eukaryota</taxon>
        <taxon>Fungi</taxon>
        <taxon>Dikarya</taxon>
        <taxon>Ascomycota</taxon>
        <taxon>Pezizomycotina</taxon>
        <taxon>Sordariomycetes</taxon>
        <taxon>Sordariomycetidae</taxon>
        <taxon>Sordariales</taxon>
        <taxon>Lasiosphaeriaceae</taxon>
        <taxon>Bombardia</taxon>
    </lineage>
</organism>
<feature type="compositionally biased region" description="Low complexity" evidence="1">
    <location>
        <begin position="144"/>
        <end position="154"/>
    </location>
</feature>
<sequence>MEPLNIPNHRIENLRHNAPKGTKKAVAKGAAEGTDVPSNLVTLKGKVPSDGEARFIYAMLENITVKPDTNWDNVSEMLGLKDAKCAKERWRQIRLKYELTNMEDGLAATPTKAKGGRAKKTPAATLKTPAAAGDSIDELAVEDGTPAAKTPAAKGPRKRASQNDDNDAENSGTPKKRATPARKRATPAKKAAAAKDTTSHSTENADDEDNSAPAKKDESDEGSKMVIDTKLKPKTSPAPESLGSPLSDPPASPIDDAMDA</sequence>
<feature type="compositionally biased region" description="Basic residues" evidence="1">
    <location>
        <begin position="174"/>
        <end position="187"/>
    </location>
</feature>
<feature type="compositionally biased region" description="Low complexity" evidence="1">
    <location>
        <begin position="121"/>
        <end position="132"/>
    </location>
</feature>
<comment type="caution">
    <text evidence="2">The sequence shown here is derived from an EMBL/GenBank/DDBJ whole genome shotgun (WGS) entry which is preliminary data.</text>
</comment>
<dbReference type="EMBL" id="JAULSR010000001">
    <property type="protein sequence ID" value="KAK0634761.1"/>
    <property type="molecule type" value="Genomic_DNA"/>
</dbReference>
<name>A0AA40CDF7_9PEZI</name>
<feature type="compositionally biased region" description="Basic and acidic residues" evidence="1">
    <location>
        <begin position="214"/>
        <end position="231"/>
    </location>
</feature>